<dbReference type="CDD" id="cd01918">
    <property type="entry name" value="HprK_C"/>
    <property type="match status" value="1"/>
</dbReference>
<dbReference type="InterPro" id="IPR011104">
    <property type="entry name" value="Hpr_kin/Pase_C"/>
</dbReference>
<organism evidence="2 3">
    <name type="scientific">Yoonia sediminilitoris</name>
    <dbReference type="NCBI Taxonomy" id="1286148"/>
    <lineage>
        <taxon>Bacteria</taxon>
        <taxon>Pseudomonadati</taxon>
        <taxon>Pseudomonadota</taxon>
        <taxon>Alphaproteobacteria</taxon>
        <taxon>Rhodobacterales</taxon>
        <taxon>Paracoccaceae</taxon>
        <taxon>Yoonia</taxon>
    </lineage>
</organism>
<dbReference type="EMBL" id="QBUD01000005">
    <property type="protein sequence ID" value="PUB14798.1"/>
    <property type="molecule type" value="Genomic_DNA"/>
</dbReference>
<evidence type="ECO:0000313" key="2">
    <source>
        <dbReference type="EMBL" id="PUB14798.1"/>
    </source>
</evidence>
<dbReference type="SUPFAM" id="SSF53795">
    <property type="entry name" value="PEP carboxykinase-like"/>
    <property type="match status" value="1"/>
</dbReference>
<dbReference type="OrthoDB" id="8326226at2"/>
<reference evidence="2 3" key="1">
    <citation type="submission" date="2018-04" db="EMBL/GenBank/DDBJ databases">
        <title>Genomic Encyclopedia of Archaeal and Bacterial Type Strains, Phase II (KMG-II): from individual species to whole genera.</title>
        <authorList>
            <person name="Goeker M."/>
        </authorList>
    </citation>
    <scope>NUCLEOTIDE SEQUENCE [LARGE SCALE GENOMIC DNA]</scope>
    <source>
        <strain evidence="2 3">DSM 29955</strain>
    </source>
</reference>
<evidence type="ECO:0000259" key="1">
    <source>
        <dbReference type="Pfam" id="PF07475"/>
    </source>
</evidence>
<dbReference type="GO" id="GO:0000155">
    <property type="term" value="F:phosphorelay sensor kinase activity"/>
    <property type="evidence" value="ECO:0007669"/>
    <property type="project" value="InterPro"/>
</dbReference>
<keyword evidence="2" id="KW-0418">Kinase</keyword>
<dbReference type="AlphaFoldDB" id="A0A2T6KH12"/>
<dbReference type="Gene3D" id="3.40.50.300">
    <property type="entry name" value="P-loop containing nucleotide triphosphate hydrolases"/>
    <property type="match status" value="1"/>
</dbReference>
<dbReference type="Proteomes" id="UP000244523">
    <property type="component" value="Unassembled WGS sequence"/>
</dbReference>
<keyword evidence="2" id="KW-0808">Transferase</keyword>
<sequence length="141" mass="15356">MTKNQPIHATCVAWNDRAVLIIGASGTGKSTLGLTLIGMQCQLVADDRVALFVQEGRLWARAPQTILGLIEARGIGILNCDPLEKAAVTLVVDLDREEKDRLPDRRSITLLGLDVPLIDRVEGPHFAPAILQLLKAGWSNR</sequence>
<dbReference type="GO" id="GO:0005524">
    <property type="term" value="F:ATP binding"/>
    <property type="evidence" value="ECO:0007669"/>
    <property type="project" value="InterPro"/>
</dbReference>
<protein>
    <submittedName>
        <fullName evidence="2">Hpr(Ser) kinase/phosphatase</fullName>
    </submittedName>
</protein>
<name>A0A2T6KH12_9RHOB</name>
<proteinExistence type="predicted"/>
<gene>
    <name evidence="2" type="ORF">C8N45_10519</name>
</gene>
<dbReference type="RefSeq" id="WP_108386395.1">
    <property type="nucleotide sequence ID" value="NZ_QBUD01000005.1"/>
</dbReference>
<dbReference type="Pfam" id="PF07475">
    <property type="entry name" value="Hpr_kinase_C"/>
    <property type="match status" value="1"/>
</dbReference>
<accession>A0A2T6KH12</accession>
<feature type="domain" description="HPr kinase/phosphorylase C-terminal" evidence="1">
    <location>
        <begin position="2"/>
        <end position="102"/>
    </location>
</feature>
<comment type="caution">
    <text evidence="2">The sequence shown here is derived from an EMBL/GenBank/DDBJ whole genome shotgun (WGS) entry which is preliminary data.</text>
</comment>
<dbReference type="InterPro" id="IPR027417">
    <property type="entry name" value="P-loop_NTPase"/>
</dbReference>
<keyword evidence="3" id="KW-1185">Reference proteome</keyword>
<dbReference type="GO" id="GO:0006109">
    <property type="term" value="P:regulation of carbohydrate metabolic process"/>
    <property type="evidence" value="ECO:0007669"/>
    <property type="project" value="InterPro"/>
</dbReference>
<evidence type="ECO:0000313" key="3">
    <source>
        <dbReference type="Proteomes" id="UP000244523"/>
    </source>
</evidence>